<keyword evidence="1" id="KW-0812">Transmembrane</keyword>
<dbReference type="STRING" id="192904.SAMN04488514_11766"/>
<reference evidence="3" key="1">
    <citation type="submission" date="2016-10" db="EMBL/GenBank/DDBJ databases">
        <authorList>
            <person name="Varghese N."/>
            <person name="Submissions S."/>
        </authorList>
    </citation>
    <scope>NUCLEOTIDE SEQUENCE [LARGE SCALE GENOMIC DNA]</scope>
    <source>
        <strain evidence="3">DSM 19886</strain>
    </source>
</reference>
<protein>
    <submittedName>
        <fullName evidence="2">Uncharacterized protein</fullName>
    </submittedName>
</protein>
<dbReference type="AlphaFoldDB" id="A0A1G9X987"/>
<dbReference type="EMBL" id="FNGV01000017">
    <property type="protein sequence ID" value="SDM93330.1"/>
    <property type="molecule type" value="Genomic_DNA"/>
</dbReference>
<evidence type="ECO:0000313" key="3">
    <source>
        <dbReference type="Proteomes" id="UP000199440"/>
    </source>
</evidence>
<organism evidence="2 3">
    <name type="scientific">Kriegella aquimaris</name>
    <dbReference type="NCBI Taxonomy" id="192904"/>
    <lineage>
        <taxon>Bacteria</taxon>
        <taxon>Pseudomonadati</taxon>
        <taxon>Bacteroidota</taxon>
        <taxon>Flavobacteriia</taxon>
        <taxon>Flavobacteriales</taxon>
        <taxon>Flavobacteriaceae</taxon>
        <taxon>Kriegella</taxon>
    </lineage>
</organism>
<keyword evidence="1" id="KW-0472">Membrane</keyword>
<dbReference type="Proteomes" id="UP000199440">
    <property type="component" value="Unassembled WGS sequence"/>
</dbReference>
<dbReference type="InterPro" id="IPR017259">
    <property type="entry name" value="UCP037672"/>
</dbReference>
<dbReference type="RefSeq" id="WP_176801483.1">
    <property type="nucleotide sequence ID" value="NZ_FNGV01000017.1"/>
</dbReference>
<keyword evidence="1" id="KW-1133">Transmembrane helix</keyword>
<gene>
    <name evidence="2" type="ORF">SAMN04488514_11766</name>
</gene>
<feature type="transmembrane region" description="Helical" evidence="1">
    <location>
        <begin position="112"/>
        <end position="132"/>
    </location>
</feature>
<evidence type="ECO:0000313" key="2">
    <source>
        <dbReference type="EMBL" id="SDM93330.1"/>
    </source>
</evidence>
<name>A0A1G9X987_9FLAO</name>
<accession>A0A1G9X987</accession>
<dbReference type="Pfam" id="PF12650">
    <property type="entry name" value="DUF3784"/>
    <property type="match status" value="1"/>
</dbReference>
<feature type="transmembrane region" description="Helical" evidence="1">
    <location>
        <begin position="79"/>
        <end position="100"/>
    </location>
</feature>
<evidence type="ECO:0000256" key="1">
    <source>
        <dbReference type="SAM" id="Phobius"/>
    </source>
</evidence>
<keyword evidence="3" id="KW-1185">Reference proteome</keyword>
<sequence length="242" mass="27643">MFYVTIGTGLLFIGIGYLITEKNAKYLLSGYNTMSKDEKEKVELKPYLHYFRKFHIFLGLSFMAIGLFLNYISPNIGGIFLGVYPILAYGYFMWTSRGYFEKVKSNKSQLKVGIIIIAASLVFVAAIFYLGYQEDKILLEKDQITLEGFYGEEIDPSQIQSVELVERLPEIKKRTNGFSSGSVHKGYFKQEGGKSVKLILNGEAKPYVLITKKNGERIYYSSRSTPNQKIYDQLKNSFPEVE</sequence>
<feature type="transmembrane region" description="Helical" evidence="1">
    <location>
        <begin position="54"/>
        <end position="73"/>
    </location>
</feature>
<proteinExistence type="predicted"/>